<feature type="domain" description="ABC transporter" evidence="3">
    <location>
        <begin position="2"/>
        <end position="242"/>
    </location>
</feature>
<sequence>MVTLHDLSYIHPNKDLLLAGINLVINKNDKAALVGHNGTGKSTLLKLIAGRLEPACGQVKTESKPYYVPQHFGQFNNFTVAQALGIAQKLNALEAIINGDVTEENLVLLNDDWTIDERCKEALAYWELDHIDLLQPMQTLSGGQKTKVFLAGIAIHRPAIVLLDEPSNHLDAQSRKLLYRYIGSTNQTFLVVSHDRALLNLLNVTYEIGERGITAYGGNYDFYAEQKGVESDAFNHALKSKEKLLKKARDVEREALERQQKLDARGKKLKEKAGLPKILMNTLKNNAEQSTSRLKGIHADKVGSLSQELTQLRAALPDADKMKVDLNHSKLHTGKVLATAVGVNFKYNHEWLWPQNLDFKITSGQRIAIKGPNGSGKTTLIKMILGALQPQQGGMERAEVKSVYIDQDYSLINDALTVYEQAQHFNAGNLQEHDIKIRLNRFLFTQAHWNKPCKALSGGEKMRLMLCSLTIMNQSPDVIALDEPTNNLDMQNVEILTNAINQYEGTLLVVSHDEYFLEQIRITDNLIVA</sequence>
<gene>
    <name evidence="4" type="ORF">GCM10011425_05840</name>
</gene>
<dbReference type="FunFam" id="3.40.50.300:FF:001320">
    <property type="entry name" value="Heme ABC transporter ATP-binding protein"/>
    <property type="match status" value="1"/>
</dbReference>
<dbReference type="Pfam" id="PF00005">
    <property type="entry name" value="ABC_tran"/>
    <property type="match status" value="2"/>
</dbReference>
<reference evidence="4" key="2">
    <citation type="submission" date="2020-09" db="EMBL/GenBank/DDBJ databases">
        <authorList>
            <person name="Sun Q."/>
            <person name="Sedlacek I."/>
        </authorList>
    </citation>
    <scope>NUCLEOTIDE SEQUENCE</scope>
    <source>
        <strain evidence="4">CCM 8711</strain>
    </source>
</reference>
<name>A0A917N1T9_9SPHI</name>
<proteinExistence type="predicted"/>
<dbReference type="SMART" id="SM00382">
    <property type="entry name" value="AAA"/>
    <property type="match status" value="2"/>
</dbReference>
<dbReference type="PROSITE" id="PS50893">
    <property type="entry name" value="ABC_TRANSPORTER_2"/>
    <property type="match status" value="2"/>
</dbReference>
<evidence type="ECO:0000256" key="2">
    <source>
        <dbReference type="ARBA" id="ARBA00022840"/>
    </source>
</evidence>
<dbReference type="InterPro" id="IPR003593">
    <property type="entry name" value="AAA+_ATPase"/>
</dbReference>
<dbReference type="PANTHER" id="PTHR42855:SF1">
    <property type="entry name" value="ABC TRANSPORTER DOMAIN-CONTAINING PROTEIN"/>
    <property type="match status" value="1"/>
</dbReference>
<dbReference type="Gene3D" id="3.40.50.300">
    <property type="entry name" value="P-loop containing nucleotide triphosphate hydrolases"/>
    <property type="match status" value="2"/>
</dbReference>
<dbReference type="AlphaFoldDB" id="A0A917N1T9"/>
<dbReference type="InterPro" id="IPR051309">
    <property type="entry name" value="ABCF_ATPase"/>
</dbReference>
<comment type="caution">
    <text evidence="4">The sequence shown here is derived from an EMBL/GenBank/DDBJ whole genome shotgun (WGS) entry which is preliminary data.</text>
</comment>
<dbReference type="PANTHER" id="PTHR42855">
    <property type="entry name" value="ABC TRANSPORTER ATP-BINDING SUBUNIT"/>
    <property type="match status" value="1"/>
</dbReference>
<organism evidence="4 5">
    <name type="scientific">Mucilaginibacter galii</name>
    <dbReference type="NCBI Taxonomy" id="2005073"/>
    <lineage>
        <taxon>Bacteria</taxon>
        <taxon>Pseudomonadati</taxon>
        <taxon>Bacteroidota</taxon>
        <taxon>Sphingobacteriia</taxon>
        <taxon>Sphingobacteriales</taxon>
        <taxon>Sphingobacteriaceae</taxon>
        <taxon>Mucilaginibacter</taxon>
    </lineage>
</organism>
<dbReference type="GO" id="GO:0005524">
    <property type="term" value="F:ATP binding"/>
    <property type="evidence" value="ECO:0007669"/>
    <property type="project" value="UniProtKB-KW"/>
</dbReference>
<dbReference type="Proteomes" id="UP000662074">
    <property type="component" value="Unassembled WGS sequence"/>
</dbReference>
<dbReference type="InterPro" id="IPR017871">
    <property type="entry name" value="ABC_transporter-like_CS"/>
</dbReference>
<keyword evidence="5" id="KW-1185">Reference proteome</keyword>
<evidence type="ECO:0000256" key="1">
    <source>
        <dbReference type="ARBA" id="ARBA00022741"/>
    </source>
</evidence>
<reference evidence="4" key="1">
    <citation type="journal article" date="2014" name="Int. J. Syst. Evol. Microbiol.">
        <title>Complete genome sequence of Corynebacterium casei LMG S-19264T (=DSM 44701T), isolated from a smear-ripened cheese.</title>
        <authorList>
            <consortium name="US DOE Joint Genome Institute (JGI-PGF)"/>
            <person name="Walter F."/>
            <person name="Albersmeier A."/>
            <person name="Kalinowski J."/>
            <person name="Ruckert C."/>
        </authorList>
    </citation>
    <scope>NUCLEOTIDE SEQUENCE</scope>
    <source>
        <strain evidence="4">CCM 8711</strain>
    </source>
</reference>
<evidence type="ECO:0000313" key="4">
    <source>
        <dbReference type="EMBL" id="GGI49372.1"/>
    </source>
</evidence>
<dbReference type="GO" id="GO:0016887">
    <property type="term" value="F:ATP hydrolysis activity"/>
    <property type="evidence" value="ECO:0007669"/>
    <property type="project" value="InterPro"/>
</dbReference>
<keyword evidence="2 4" id="KW-0067">ATP-binding</keyword>
<evidence type="ECO:0000259" key="3">
    <source>
        <dbReference type="PROSITE" id="PS50893"/>
    </source>
</evidence>
<dbReference type="InterPro" id="IPR003439">
    <property type="entry name" value="ABC_transporter-like_ATP-bd"/>
</dbReference>
<dbReference type="InterPro" id="IPR027417">
    <property type="entry name" value="P-loop_NTPase"/>
</dbReference>
<accession>A0A917N1T9</accession>
<dbReference type="RefSeq" id="WP_188413613.1">
    <property type="nucleotide sequence ID" value="NZ_BMDO01000001.1"/>
</dbReference>
<protein>
    <submittedName>
        <fullName evidence="4">ABC transporter ATP-binding protein</fullName>
    </submittedName>
</protein>
<dbReference type="EMBL" id="BMDO01000001">
    <property type="protein sequence ID" value="GGI49372.1"/>
    <property type="molecule type" value="Genomic_DNA"/>
</dbReference>
<dbReference type="PROSITE" id="PS00211">
    <property type="entry name" value="ABC_TRANSPORTER_1"/>
    <property type="match status" value="2"/>
</dbReference>
<evidence type="ECO:0000313" key="5">
    <source>
        <dbReference type="Proteomes" id="UP000662074"/>
    </source>
</evidence>
<dbReference type="CDD" id="cd03221">
    <property type="entry name" value="ABCF_EF-3"/>
    <property type="match status" value="2"/>
</dbReference>
<keyword evidence="1" id="KW-0547">Nucleotide-binding</keyword>
<feature type="domain" description="ABC transporter" evidence="3">
    <location>
        <begin position="331"/>
        <end position="529"/>
    </location>
</feature>
<dbReference type="SUPFAM" id="SSF52540">
    <property type="entry name" value="P-loop containing nucleoside triphosphate hydrolases"/>
    <property type="match status" value="2"/>
</dbReference>